<dbReference type="SUPFAM" id="SSF63829">
    <property type="entry name" value="Calcium-dependent phosphotriesterase"/>
    <property type="match status" value="1"/>
</dbReference>
<keyword evidence="7" id="KW-0812">Transmembrane</keyword>
<dbReference type="Gene3D" id="3.40.50.2300">
    <property type="match status" value="1"/>
</dbReference>
<evidence type="ECO:0000259" key="21">
    <source>
        <dbReference type="PROSITE" id="PS50110"/>
    </source>
</evidence>
<dbReference type="InterPro" id="IPR004358">
    <property type="entry name" value="Sig_transdc_His_kin-like_C"/>
</dbReference>
<comment type="subcellular location">
    <subcellularLocation>
        <location evidence="2">Cell inner membrane</location>
        <topology evidence="2">Multi-pass membrane protein</topology>
    </subcellularLocation>
</comment>
<evidence type="ECO:0000313" key="23">
    <source>
        <dbReference type="EMBL" id="MBD8526625.1"/>
    </source>
</evidence>
<evidence type="ECO:0000256" key="4">
    <source>
        <dbReference type="ARBA" id="ARBA00022475"/>
    </source>
</evidence>
<evidence type="ECO:0000256" key="7">
    <source>
        <dbReference type="ARBA" id="ARBA00022692"/>
    </source>
</evidence>
<dbReference type="SUPFAM" id="SSF55874">
    <property type="entry name" value="ATPase domain of HSP90 chaperone/DNA topoisomerase II/histidine kinase"/>
    <property type="match status" value="1"/>
</dbReference>
<dbReference type="Gene3D" id="1.10.287.130">
    <property type="match status" value="1"/>
</dbReference>
<dbReference type="InterPro" id="IPR015943">
    <property type="entry name" value="WD40/YVTN_repeat-like_dom_sf"/>
</dbReference>
<dbReference type="Pfam" id="PF00512">
    <property type="entry name" value="HisKA"/>
    <property type="match status" value="1"/>
</dbReference>
<evidence type="ECO:0000259" key="20">
    <source>
        <dbReference type="PROSITE" id="PS50109"/>
    </source>
</evidence>
<keyword evidence="6" id="KW-0808">Transferase</keyword>
<evidence type="ECO:0000256" key="12">
    <source>
        <dbReference type="ARBA" id="ARBA00023012"/>
    </source>
</evidence>
<feature type="signal peptide" evidence="19">
    <location>
        <begin position="1"/>
        <end position="29"/>
    </location>
</feature>
<dbReference type="CDD" id="cd00082">
    <property type="entry name" value="HisKA"/>
    <property type="match status" value="1"/>
</dbReference>
<dbReference type="FunFam" id="3.30.565.10:FF:000010">
    <property type="entry name" value="Sensor histidine kinase RcsC"/>
    <property type="match status" value="1"/>
</dbReference>
<evidence type="ECO:0000256" key="1">
    <source>
        <dbReference type="ARBA" id="ARBA00000085"/>
    </source>
</evidence>
<dbReference type="Pfam" id="PF00072">
    <property type="entry name" value="Response_reg"/>
    <property type="match status" value="1"/>
</dbReference>
<feature type="modified residue" description="4-aspartylphosphate" evidence="18">
    <location>
        <position position="1143"/>
    </location>
</feature>
<dbReference type="InterPro" id="IPR013783">
    <property type="entry name" value="Ig-like_fold"/>
</dbReference>
<evidence type="ECO:0000256" key="15">
    <source>
        <dbReference type="ARBA" id="ARBA00064003"/>
    </source>
</evidence>
<dbReference type="Gene3D" id="2.60.40.10">
    <property type="entry name" value="Immunoglobulins"/>
    <property type="match status" value="1"/>
</dbReference>
<dbReference type="RefSeq" id="WP_192030047.1">
    <property type="nucleotide sequence ID" value="NZ_JACYTR010000027.1"/>
</dbReference>
<dbReference type="Proteomes" id="UP000613768">
    <property type="component" value="Unassembled WGS sequence"/>
</dbReference>
<dbReference type="PRINTS" id="PR00344">
    <property type="entry name" value="BCTRLSENSOR"/>
</dbReference>
<evidence type="ECO:0000256" key="2">
    <source>
        <dbReference type="ARBA" id="ARBA00004429"/>
    </source>
</evidence>
<protein>
    <recommendedName>
        <fullName evidence="16">Sensory/regulatory protein RpfC</fullName>
        <ecNumber evidence="3">2.7.13.3</ecNumber>
    </recommendedName>
</protein>
<dbReference type="InterPro" id="IPR036641">
    <property type="entry name" value="HPT_dom_sf"/>
</dbReference>
<evidence type="ECO:0000256" key="8">
    <source>
        <dbReference type="ARBA" id="ARBA00022741"/>
    </source>
</evidence>
<dbReference type="EC" id="2.7.13.3" evidence="3"/>
<dbReference type="Gene3D" id="3.30.565.10">
    <property type="entry name" value="Histidine kinase-like ATPase, C-terminal domain"/>
    <property type="match status" value="1"/>
</dbReference>
<dbReference type="InterPro" id="IPR003661">
    <property type="entry name" value="HisK_dim/P_dom"/>
</dbReference>
<keyword evidence="5 18" id="KW-0597">Phosphoprotein</keyword>
<evidence type="ECO:0000313" key="24">
    <source>
        <dbReference type="Proteomes" id="UP000613768"/>
    </source>
</evidence>
<organism evidence="23 24">
    <name type="scientific">Pseudomarimonas arenosa</name>
    <dbReference type="NCBI Taxonomy" id="2774145"/>
    <lineage>
        <taxon>Bacteria</taxon>
        <taxon>Pseudomonadati</taxon>
        <taxon>Pseudomonadota</taxon>
        <taxon>Gammaproteobacteria</taxon>
        <taxon>Lysobacterales</taxon>
        <taxon>Lysobacteraceae</taxon>
        <taxon>Pseudomarimonas</taxon>
    </lineage>
</organism>
<dbReference type="EMBL" id="JACYTR010000027">
    <property type="protein sequence ID" value="MBD8526625.1"/>
    <property type="molecule type" value="Genomic_DNA"/>
</dbReference>
<dbReference type="InterPro" id="IPR003594">
    <property type="entry name" value="HATPase_dom"/>
</dbReference>
<dbReference type="FunFam" id="1.10.287.130:FF:000002">
    <property type="entry name" value="Two-component osmosensing histidine kinase"/>
    <property type="match status" value="1"/>
</dbReference>
<feature type="domain" description="Histidine kinase" evidence="20">
    <location>
        <begin position="845"/>
        <end position="1065"/>
    </location>
</feature>
<dbReference type="GO" id="GO:0005524">
    <property type="term" value="F:ATP binding"/>
    <property type="evidence" value="ECO:0007669"/>
    <property type="project" value="UniProtKB-KW"/>
</dbReference>
<keyword evidence="19" id="KW-0732">Signal</keyword>
<dbReference type="SUPFAM" id="SSF47384">
    <property type="entry name" value="Homodimeric domain of signal transducing histidine kinase"/>
    <property type="match status" value="1"/>
</dbReference>
<evidence type="ECO:0000256" key="13">
    <source>
        <dbReference type="ARBA" id="ARBA00023026"/>
    </source>
</evidence>
<evidence type="ECO:0000256" key="10">
    <source>
        <dbReference type="ARBA" id="ARBA00022840"/>
    </source>
</evidence>
<dbReference type="PANTHER" id="PTHR45339">
    <property type="entry name" value="HYBRID SIGNAL TRANSDUCTION HISTIDINE KINASE J"/>
    <property type="match status" value="1"/>
</dbReference>
<dbReference type="Gene3D" id="1.20.120.160">
    <property type="entry name" value="HPT domain"/>
    <property type="match status" value="1"/>
</dbReference>
<feature type="modified residue" description="Phosphohistidine" evidence="17">
    <location>
        <position position="1294"/>
    </location>
</feature>
<proteinExistence type="predicted"/>
<dbReference type="SUPFAM" id="SSF52172">
    <property type="entry name" value="CheY-like"/>
    <property type="match status" value="1"/>
</dbReference>
<dbReference type="SMART" id="SM00448">
    <property type="entry name" value="REC"/>
    <property type="match status" value="1"/>
</dbReference>
<evidence type="ECO:0000256" key="19">
    <source>
        <dbReference type="SAM" id="SignalP"/>
    </source>
</evidence>
<dbReference type="InterPro" id="IPR001789">
    <property type="entry name" value="Sig_transdc_resp-reg_receiver"/>
</dbReference>
<dbReference type="InterPro" id="IPR036890">
    <property type="entry name" value="HATPase_C_sf"/>
</dbReference>
<dbReference type="SUPFAM" id="SSF101898">
    <property type="entry name" value="NHL repeat"/>
    <property type="match status" value="1"/>
</dbReference>
<comment type="catalytic activity">
    <reaction evidence="1">
        <text>ATP + protein L-histidine = ADP + protein N-phospho-L-histidine.</text>
        <dbReference type="EC" id="2.7.13.3"/>
    </reaction>
</comment>
<dbReference type="PROSITE" id="PS50894">
    <property type="entry name" value="HPT"/>
    <property type="match status" value="1"/>
</dbReference>
<keyword evidence="10" id="KW-0067">ATP-binding</keyword>
<dbReference type="Gene3D" id="2.130.10.10">
    <property type="entry name" value="YVTN repeat-like/Quinoprotein amine dehydrogenase"/>
    <property type="match status" value="3"/>
</dbReference>
<sequence>MPSRRPAGLLNIKVIAALLLLLSCSCCLAATQVSERAMRFQRFGNVEQLPDHIVTALAEDRSGLIWVGSTVGLLRFDGYEFRRFSRDPADPTSLPGNYIRTLYVAADGRLWIGTEGDGAAMFDPATGRFTRIPVSGSTEAGLGGSVHSIVEADDGSIYMASSARGVLRVDPQSISVRYYTHADGERAQPGDLQVESLQFDAKLNVLWIGTWNGLKRLALGAQAYVDAEPATVSGTQPLSGSVLWSLLLDRQRRLWVGTQTGQVAMIDPERVQLLRMVSSGSRSEDIRGAAQSFLQVSDDEVWVGRGSGLERRRSNDGRLIQSLSYAHDRPFGLAGNDIRSMLLDRAGGVWLGGFGSGLMRYDSQAEAIEVLREFGEGFAEGNINSVLALQDGRVLLGSASEGVLLLDDGLAPIRHFPAATNGMLAGRVRALAPSVDGWVWVGGASLLRLNLESGEIDPFGERHTFVGRDVRRLLRAPDGTLWIGSLGGLHRVPPSVDQLQVVAVEGLASSGLSINAMEVDAEGQLWVGALQGLYRYSASESRLLRVRSPASADLIHHSVTGLLIDDQQRLWVDTAEGLHLGQRNSDGTVSFQQVSAQTGRSFGANLLQDSKGRIWTHQFVHDPADGSVHELTLADGVEFGIGWFRAYAALADGRMLFGGSKGLLVVQPWRYQPWRYEPPIVLTNIRIDGQPRLPLSDQRLVLRPGQRSLSVEFAALDFSQPGGNRYAFRLHGFEYAWNEVGASHRQAAYNNLAPGEYLLQVRGSNRSGYFSQQPLEVPLTVLPAWWQTVWARVLFALLTLLALVLFIQVRTAYLHRQRDALERKVQERTQALEKASRVKSDFLANMSHEIRTPMNAIIGMSRLCLETELSVQQRDYLSKIRNASESLLGIINDILDLSKIEAGKLQLEHAPFRLSDVLSRVADLVSARAEEKGLNLLLPAVDPDLVLVGDSLRLGQVLWNLAGNAVKFTERGQVVLAVEEQGSETARRRLRFCVRDTGIGMSEAQVEGLFKPFHQADSSTSRLYGGTGLGLAISQRLVRAMGGEIQAESRPQRGSEFSFTLSFDAAAADALAPSAGATQAPWDAATARSLRGKRVLVVDDVDVNRQVASEWLRRAGIEVVLASDGAQAVEQVRGGRFDAVLMDVQMPGMDGFTATREIRRIGRLSLPIIAMTANAMDEDRRRCLDAGMDDHLGKPVQPERMFACLASWIEGRARSPDGAPQSDIGEHFSVADATPDELQSSWLDLERITLRLGGNHEVAERLLRSFRANHRDWLQRLHAAWGAADQDEVQRLLHTLKGTSGTVGLERLAAAAARCEAQVKSAGLESALAVRDQLEHAVSATLDAIEVSLAGCLGGDQAAR</sequence>
<feature type="domain" description="HPt" evidence="22">
    <location>
        <begin position="1255"/>
        <end position="1352"/>
    </location>
</feature>
<comment type="caution">
    <text evidence="23">The sequence shown here is derived from an EMBL/GenBank/DDBJ whole genome shotgun (WGS) entry which is preliminary data.</text>
</comment>
<evidence type="ECO:0000256" key="14">
    <source>
        <dbReference type="ARBA" id="ARBA00023136"/>
    </source>
</evidence>
<keyword evidence="13" id="KW-0843">Virulence</keyword>
<evidence type="ECO:0000259" key="22">
    <source>
        <dbReference type="PROSITE" id="PS50894"/>
    </source>
</evidence>
<keyword evidence="24" id="KW-1185">Reference proteome</keyword>
<evidence type="ECO:0000256" key="11">
    <source>
        <dbReference type="ARBA" id="ARBA00022989"/>
    </source>
</evidence>
<dbReference type="InterPro" id="IPR005467">
    <property type="entry name" value="His_kinase_dom"/>
</dbReference>
<evidence type="ECO:0000256" key="5">
    <source>
        <dbReference type="ARBA" id="ARBA00022553"/>
    </source>
</evidence>
<gene>
    <name evidence="23" type="ORF">IFO71_12845</name>
</gene>
<feature type="domain" description="Response regulatory" evidence="21">
    <location>
        <begin position="1094"/>
        <end position="1209"/>
    </location>
</feature>
<evidence type="ECO:0000256" key="18">
    <source>
        <dbReference type="PROSITE-ProRule" id="PRU00169"/>
    </source>
</evidence>
<dbReference type="SMART" id="SM00387">
    <property type="entry name" value="HATPase_c"/>
    <property type="match status" value="1"/>
</dbReference>
<reference evidence="23 24" key="1">
    <citation type="submission" date="2020-09" db="EMBL/GenBank/DDBJ databases">
        <title>Pseudoxanthomonas sp. CAU 1598 isolated from sand of Yaerae Beach.</title>
        <authorList>
            <person name="Kim W."/>
        </authorList>
    </citation>
    <scope>NUCLEOTIDE SEQUENCE [LARGE SCALE GENOMIC DNA]</scope>
    <source>
        <strain evidence="23 24">CAU 1598</strain>
    </source>
</reference>
<dbReference type="Pfam" id="PF07494">
    <property type="entry name" value="Reg_prop"/>
    <property type="match status" value="2"/>
</dbReference>
<keyword evidence="8" id="KW-0547">Nucleotide-binding</keyword>
<keyword evidence="14" id="KW-0472">Membrane</keyword>
<dbReference type="PANTHER" id="PTHR45339:SF1">
    <property type="entry name" value="HYBRID SIGNAL TRANSDUCTION HISTIDINE KINASE J"/>
    <property type="match status" value="1"/>
</dbReference>
<dbReference type="Pfam" id="PF07495">
    <property type="entry name" value="Y_Y_Y"/>
    <property type="match status" value="1"/>
</dbReference>
<dbReference type="PROSITE" id="PS50110">
    <property type="entry name" value="RESPONSE_REGULATORY"/>
    <property type="match status" value="1"/>
</dbReference>
<dbReference type="InterPro" id="IPR036097">
    <property type="entry name" value="HisK_dim/P_sf"/>
</dbReference>
<dbReference type="PROSITE" id="PS50109">
    <property type="entry name" value="HIS_KIN"/>
    <property type="match status" value="1"/>
</dbReference>
<evidence type="ECO:0000256" key="9">
    <source>
        <dbReference type="ARBA" id="ARBA00022777"/>
    </source>
</evidence>
<keyword evidence="12" id="KW-0902">Two-component regulatory system</keyword>
<evidence type="ECO:0000256" key="3">
    <source>
        <dbReference type="ARBA" id="ARBA00012438"/>
    </source>
</evidence>
<name>A0AAW3ZMC2_9GAMM</name>
<dbReference type="InterPro" id="IPR011006">
    <property type="entry name" value="CheY-like_superfamily"/>
</dbReference>
<dbReference type="CDD" id="cd17546">
    <property type="entry name" value="REC_hyHK_CKI1_RcsC-like"/>
    <property type="match status" value="1"/>
</dbReference>
<dbReference type="Pfam" id="PF01627">
    <property type="entry name" value="Hpt"/>
    <property type="match status" value="1"/>
</dbReference>
<keyword evidence="4" id="KW-1003">Cell membrane</keyword>
<dbReference type="GO" id="GO:0000155">
    <property type="term" value="F:phosphorelay sensor kinase activity"/>
    <property type="evidence" value="ECO:0007669"/>
    <property type="project" value="InterPro"/>
</dbReference>
<evidence type="ECO:0000256" key="6">
    <source>
        <dbReference type="ARBA" id="ARBA00022679"/>
    </source>
</evidence>
<dbReference type="InterPro" id="IPR008207">
    <property type="entry name" value="Sig_transdc_His_kin_Hpt_dom"/>
</dbReference>
<keyword evidence="9" id="KW-0418">Kinase</keyword>
<dbReference type="GO" id="GO:0005886">
    <property type="term" value="C:plasma membrane"/>
    <property type="evidence" value="ECO:0007669"/>
    <property type="project" value="UniProtKB-SubCell"/>
</dbReference>
<keyword evidence="11" id="KW-1133">Transmembrane helix</keyword>
<evidence type="ECO:0000256" key="16">
    <source>
        <dbReference type="ARBA" id="ARBA00068150"/>
    </source>
</evidence>
<accession>A0AAW3ZMC2</accession>
<dbReference type="SUPFAM" id="SSF47226">
    <property type="entry name" value="Histidine-containing phosphotransfer domain, HPT domain"/>
    <property type="match status" value="1"/>
</dbReference>
<feature type="chain" id="PRO_5043520578" description="Sensory/regulatory protein RpfC" evidence="19">
    <location>
        <begin position="30"/>
        <end position="1360"/>
    </location>
</feature>
<evidence type="ECO:0000256" key="17">
    <source>
        <dbReference type="PROSITE-ProRule" id="PRU00110"/>
    </source>
</evidence>
<dbReference type="InterPro" id="IPR011123">
    <property type="entry name" value="Y_Y_Y"/>
</dbReference>
<dbReference type="CDD" id="cd16922">
    <property type="entry name" value="HATPase_EvgS-ArcB-TorS-like"/>
    <property type="match status" value="1"/>
</dbReference>
<comment type="subunit">
    <text evidence="15">At low DSF concentrations, interacts with RpfF.</text>
</comment>
<dbReference type="Pfam" id="PF02518">
    <property type="entry name" value="HATPase_c"/>
    <property type="match status" value="1"/>
</dbReference>
<dbReference type="SMART" id="SM00388">
    <property type="entry name" value="HisKA"/>
    <property type="match status" value="1"/>
</dbReference>
<dbReference type="PROSITE" id="PS51257">
    <property type="entry name" value="PROKAR_LIPOPROTEIN"/>
    <property type="match status" value="1"/>
</dbReference>
<dbReference type="InterPro" id="IPR011110">
    <property type="entry name" value="Reg_prop"/>
</dbReference>